<dbReference type="EMBL" id="GBRH01232947">
    <property type="protein sequence ID" value="JAD64948.1"/>
    <property type="molecule type" value="Transcribed_RNA"/>
</dbReference>
<organism evidence="1">
    <name type="scientific">Arundo donax</name>
    <name type="common">Giant reed</name>
    <name type="synonym">Donax arundinaceus</name>
    <dbReference type="NCBI Taxonomy" id="35708"/>
    <lineage>
        <taxon>Eukaryota</taxon>
        <taxon>Viridiplantae</taxon>
        <taxon>Streptophyta</taxon>
        <taxon>Embryophyta</taxon>
        <taxon>Tracheophyta</taxon>
        <taxon>Spermatophyta</taxon>
        <taxon>Magnoliopsida</taxon>
        <taxon>Liliopsida</taxon>
        <taxon>Poales</taxon>
        <taxon>Poaceae</taxon>
        <taxon>PACMAD clade</taxon>
        <taxon>Arundinoideae</taxon>
        <taxon>Arundineae</taxon>
        <taxon>Arundo</taxon>
    </lineage>
</organism>
<sequence>MTSGLLSMSFVCWLIERTSHRIRRGACIGQTRFEVMNAEHLTLQQHL</sequence>
<reference evidence="1" key="1">
    <citation type="submission" date="2014-09" db="EMBL/GenBank/DDBJ databases">
        <authorList>
            <person name="Magalhaes I.L.F."/>
            <person name="Oliveira U."/>
            <person name="Santos F.R."/>
            <person name="Vidigal T.H.D.A."/>
            <person name="Brescovit A.D."/>
            <person name="Santos A.J."/>
        </authorList>
    </citation>
    <scope>NUCLEOTIDE SEQUENCE</scope>
    <source>
        <tissue evidence="1">Shoot tissue taken approximately 20 cm above the soil surface</tissue>
    </source>
</reference>
<accession>A0A0A9BS00</accession>
<dbReference type="AlphaFoldDB" id="A0A0A9BS00"/>
<reference evidence="1" key="2">
    <citation type="journal article" date="2015" name="Data Brief">
        <title>Shoot transcriptome of the giant reed, Arundo donax.</title>
        <authorList>
            <person name="Barrero R.A."/>
            <person name="Guerrero F.D."/>
            <person name="Moolhuijzen P."/>
            <person name="Goolsby J.A."/>
            <person name="Tidwell J."/>
            <person name="Bellgard S.E."/>
            <person name="Bellgard M.I."/>
        </authorList>
    </citation>
    <scope>NUCLEOTIDE SEQUENCE</scope>
    <source>
        <tissue evidence="1">Shoot tissue taken approximately 20 cm above the soil surface</tissue>
    </source>
</reference>
<evidence type="ECO:0000313" key="1">
    <source>
        <dbReference type="EMBL" id="JAD64948.1"/>
    </source>
</evidence>
<protein>
    <submittedName>
        <fullName evidence="1">Uncharacterized protein</fullName>
    </submittedName>
</protein>
<proteinExistence type="predicted"/>
<name>A0A0A9BS00_ARUDO</name>